<evidence type="ECO:0000313" key="5">
    <source>
        <dbReference type="EMBL" id="OEU14693.1"/>
    </source>
</evidence>
<dbReference type="SMART" id="SM00673">
    <property type="entry name" value="CARP"/>
    <property type="match status" value="2"/>
</dbReference>
<dbReference type="InterPro" id="IPR053950">
    <property type="entry name" value="CAP_N"/>
</dbReference>
<accession>A0A1E7FA22</accession>
<dbReference type="InterPro" id="IPR013912">
    <property type="entry name" value="Adenylate_cyclase-assoc_CAP_C"/>
</dbReference>
<dbReference type="GO" id="GO:0005737">
    <property type="term" value="C:cytoplasm"/>
    <property type="evidence" value="ECO:0007669"/>
    <property type="project" value="TreeGrafter"/>
</dbReference>
<feature type="compositionally biased region" description="Basic and acidic residues" evidence="3">
    <location>
        <begin position="270"/>
        <end position="283"/>
    </location>
</feature>
<feature type="compositionally biased region" description="Low complexity" evidence="3">
    <location>
        <begin position="38"/>
        <end position="56"/>
    </location>
</feature>
<dbReference type="EMBL" id="KV784360">
    <property type="protein sequence ID" value="OEU14693.1"/>
    <property type="molecule type" value="Genomic_DNA"/>
</dbReference>
<dbReference type="AlphaFoldDB" id="A0A1E7FA22"/>
<dbReference type="InterPro" id="IPR017901">
    <property type="entry name" value="C-CAP_CF_C-like"/>
</dbReference>
<dbReference type="KEGG" id="fcy:FRACYDRAFT_262057"/>
<name>A0A1E7FA22_9STRA</name>
<dbReference type="Gene3D" id="2.160.20.70">
    <property type="match status" value="1"/>
</dbReference>
<evidence type="ECO:0000256" key="1">
    <source>
        <dbReference type="ARBA" id="ARBA00007659"/>
    </source>
</evidence>
<evidence type="ECO:0000313" key="6">
    <source>
        <dbReference type="Proteomes" id="UP000095751"/>
    </source>
</evidence>
<comment type="similarity">
    <text evidence="1 2">Belongs to the CAP family.</text>
</comment>
<dbReference type="Pfam" id="PF01213">
    <property type="entry name" value="CAP_N-CM"/>
    <property type="match status" value="1"/>
</dbReference>
<keyword evidence="6" id="KW-1185">Reference proteome</keyword>
<dbReference type="Proteomes" id="UP000095751">
    <property type="component" value="Unassembled WGS sequence"/>
</dbReference>
<dbReference type="PANTHER" id="PTHR10652">
    <property type="entry name" value="ADENYLYL CYCLASE-ASSOCIATED PROTEIN"/>
    <property type="match status" value="1"/>
</dbReference>
<feature type="region of interest" description="Disordered" evidence="3">
    <location>
        <begin position="267"/>
        <end position="286"/>
    </location>
</feature>
<dbReference type="Pfam" id="PF21938">
    <property type="entry name" value="CAP_N"/>
    <property type="match status" value="1"/>
</dbReference>
<feature type="domain" description="C-CAP/cofactor C-like" evidence="4">
    <location>
        <begin position="356"/>
        <end position="508"/>
    </location>
</feature>
<proteinExistence type="inferred from homology"/>
<dbReference type="InterPro" id="IPR001837">
    <property type="entry name" value="Adenylate_cyclase-assoc_CAP"/>
</dbReference>
<gene>
    <name evidence="5" type="ORF">FRACYDRAFT_262057</name>
</gene>
<dbReference type="OrthoDB" id="1601at2759"/>
<evidence type="ECO:0000259" key="4">
    <source>
        <dbReference type="PROSITE" id="PS51329"/>
    </source>
</evidence>
<dbReference type="InterPro" id="IPR013992">
    <property type="entry name" value="Adenylate_cyclase-assoc_CAP_N"/>
</dbReference>
<dbReference type="GO" id="GO:0008179">
    <property type="term" value="F:adenylate cyclase binding"/>
    <property type="evidence" value="ECO:0007669"/>
    <property type="project" value="TreeGrafter"/>
</dbReference>
<feature type="region of interest" description="Disordered" evidence="3">
    <location>
        <begin position="306"/>
        <end position="331"/>
    </location>
</feature>
<feature type="compositionally biased region" description="Basic and acidic residues" evidence="3">
    <location>
        <begin position="319"/>
        <end position="331"/>
    </location>
</feature>
<dbReference type="PANTHER" id="PTHR10652:SF0">
    <property type="entry name" value="ADENYLYL CYCLASE-ASSOCIATED PROTEIN"/>
    <property type="match status" value="1"/>
</dbReference>
<protein>
    <recommendedName>
        <fullName evidence="2">Adenylyl cyclase-associated protein</fullName>
    </recommendedName>
</protein>
<feature type="region of interest" description="Disordered" evidence="3">
    <location>
        <begin position="38"/>
        <end position="63"/>
    </location>
</feature>
<reference evidence="5 6" key="1">
    <citation type="submission" date="2016-09" db="EMBL/GenBank/DDBJ databases">
        <title>Extensive genetic diversity and differential bi-allelic expression allows diatom success in the polar Southern Ocean.</title>
        <authorList>
            <consortium name="DOE Joint Genome Institute"/>
            <person name="Mock T."/>
            <person name="Otillar R.P."/>
            <person name="Strauss J."/>
            <person name="Dupont C."/>
            <person name="Frickenhaus S."/>
            <person name="Maumus F."/>
            <person name="Mcmullan M."/>
            <person name="Sanges R."/>
            <person name="Schmutz J."/>
            <person name="Toseland A."/>
            <person name="Valas R."/>
            <person name="Veluchamy A."/>
            <person name="Ward B.J."/>
            <person name="Allen A."/>
            <person name="Barry K."/>
            <person name="Falciatore A."/>
            <person name="Ferrante M."/>
            <person name="Fortunato A.E."/>
            <person name="Gloeckner G."/>
            <person name="Gruber A."/>
            <person name="Hipkin R."/>
            <person name="Janech M."/>
            <person name="Kroth P."/>
            <person name="Leese F."/>
            <person name="Lindquist E."/>
            <person name="Lyon B.R."/>
            <person name="Martin J."/>
            <person name="Mayer C."/>
            <person name="Parker M."/>
            <person name="Quesneville H."/>
            <person name="Raymond J."/>
            <person name="Uhlig C."/>
            <person name="Valentin K.U."/>
            <person name="Worden A.Z."/>
            <person name="Armbrust E.V."/>
            <person name="Bowler C."/>
            <person name="Green B."/>
            <person name="Moulton V."/>
            <person name="Van Oosterhout C."/>
            <person name="Grigoriev I."/>
        </authorList>
    </citation>
    <scope>NUCLEOTIDE SEQUENCE [LARGE SCALE GENOMIC DNA]</scope>
    <source>
        <strain evidence="5 6">CCMP1102</strain>
    </source>
</reference>
<sequence length="530" mass="58541">MPPNDRSKTKVVDPLREFLETVTTRLEALELHCGISNNAASSSSSSSAQALSGSNSHGLQKTPSSRYIAGSAIESPGIKSFDKYYNTHVYKCADSCDDLQMGEIGKLFTNVFEGMRYVVVLAARSKQPTDISEILPHLKAMTEPMGEIRKLRLKREFDNHQKAIMEMMACCSWVTCQAPSQLPAPFVRECVGSSDFWSNRIRKEFKGKDDEKSKLHLAFCDNLKATLLELVNYITEYHKIGLTFNPKGVSLAEASIRMTDNPMQDAAVEANRKKDKQANKKNQDLGTTVKVGNMLGLVSELVNRRSDDGSSAATGLRKVSKDQQTWRKEFKGSEKKVENVIAATSPSSSAGPKKLPRKKKVGLPVLEYQERGTKWIIENHDKETAKSVSDTGILEVEITDPKQQVYIYNCEEVTIKVKGLKFKSIIVDKCTKVNVIFPTIISGCEIVNSKKIAAQSDGVCPVFTIDKTVGVSVYLSKESAATSSFTTSMSSEMNVSIPDGDDYKEIPIPEQFVHKITAGGLSSDVSELYR</sequence>
<dbReference type="SUPFAM" id="SSF101278">
    <property type="entry name" value="N-terminal domain of adenylylcyclase associated protein, CAP"/>
    <property type="match status" value="1"/>
</dbReference>
<dbReference type="GO" id="GO:0019933">
    <property type="term" value="P:cAMP-mediated signaling"/>
    <property type="evidence" value="ECO:0007669"/>
    <property type="project" value="TreeGrafter"/>
</dbReference>
<dbReference type="InterPro" id="IPR036222">
    <property type="entry name" value="CAP_N_sf"/>
</dbReference>
<organism evidence="5 6">
    <name type="scientific">Fragilariopsis cylindrus CCMP1102</name>
    <dbReference type="NCBI Taxonomy" id="635003"/>
    <lineage>
        <taxon>Eukaryota</taxon>
        <taxon>Sar</taxon>
        <taxon>Stramenopiles</taxon>
        <taxon>Ochrophyta</taxon>
        <taxon>Bacillariophyta</taxon>
        <taxon>Bacillariophyceae</taxon>
        <taxon>Bacillariophycidae</taxon>
        <taxon>Bacillariales</taxon>
        <taxon>Bacillariaceae</taxon>
        <taxon>Fragilariopsis</taxon>
    </lineage>
</organism>
<dbReference type="GO" id="GO:0007015">
    <property type="term" value="P:actin filament organization"/>
    <property type="evidence" value="ECO:0007669"/>
    <property type="project" value="TreeGrafter"/>
</dbReference>
<dbReference type="Gene3D" id="1.25.40.330">
    <property type="entry name" value="Adenylate cyclase-associated CAP, N-terminal domain"/>
    <property type="match status" value="1"/>
</dbReference>
<dbReference type="GO" id="GO:0003779">
    <property type="term" value="F:actin binding"/>
    <property type="evidence" value="ECO:0007669"/>
    <property type="project" value="InterPro"/>
</dbReference>
<dbReference type="InterPro" id="IPR006599">
    <property type="entry name" value="CARP_motif"/>
</dbReference>
<evidence type="ECO:0000256" key="2">
    <source>
        <dbReference type="RuleBase" id="RU000647"/>
    </source>
</evidence>
<dbReference type="SUPFAM" id="SSF69340">
    <property type="entry name" value="C-terminal domain of adenylylcyclase associated protein"/>
    <property type="match status" value="1"/>
</dbReference>
<dbReference type="InParanoid" id="A0A1E7FA22"/>
<dbReference type="InterPro" id="IPR016098">
    <property type="entry name" value="CAP/MinC_C"/>
</dbReference>
<dbReference type="PROSITE" id="PS51329">
    <property type="entry name" value="C_CAP_COFACTOR_C"/>
    <property type="match status" value="1"/>
</dbReference>
<dbReference type="InterPro" id="IPR036223">
    <property type="entry name" value="CAP_C_sf"/>
</dbReference>
<dbReference type="Pfam" id="PF08603">
    <property type="entry name" value="CAP_C"/>
    <property type="match status" value="1"/>
</dbReference>
<evidence type="ECO:0000256" key="3">
    <source>
        <dbReference type="SAM" id="MobiDB-lite"/>
    </source>
</evidence>